<name>A0A7U2I639_PHANO</name>
<feature type="transmembrane region" description="Helical" evidence="1">
    <location>
        <begin position="63"/>
        <end position="85"/>
    </location>
</feature>
<accession>A0A7U2I639</accession>
<keyword evidence="1" id="KW-1133">Transmembrane helix</keyword>
<gene>
    <name evidence="2" type="ORF">JI435_416340</name>
</gene>
<dbReference type="AlphaFoldDB" id="A0A7U2I639"/>
<evidence type="ECO:0000256" key="1">
    <source>
        <dbReference type="SAM" id="Phobius"/>
    </source>
</evidence>
<evidence type="ECO:0008006" key="4">
    <source>
        <dbReference type="Google" id="ProtNLM"/>
    </source>
</evidence>
<keyword evidence="3" id="KW-1185">Reference proteome</keyword>
<organism evidence="2 3">
    <name type="scientific">Phaeosphaeria nodorum (strain SN15 / ATCC MYA-4574 / FGSC 10173)</name>
    <name type="common">Glume blotch fungus</name>
    <name type="synonym">Parastagonospora nodorum</name>
    <dbReference type="NCBI Taxonomy" id="321614"/>
    <lineage>
        <taxon>Eukaryota</taxon>
        <taxon>Fungi</taxon>
        <taxon>Dikarya</taxon>
        <taxon>Ascomycota</taxon>
        <taxon>Pezizomycotina</taxon>
        <taxon>Dothideomycetes</taxon>
        <taxon>Pleosporomycetidae</taxon>
        <taxon>Pleosporales</taxon>
        <taxon>Pleosporineae</taxon>
        <taxon>Phaeosphaeriaceae</taxon>
        <taxon>Parastagonospora</taxon>
    </lineage>
</organism>
<keyword evidence="1" id="KW-0812">Transmembrane</keyword>
<dbReference type="EMBL" id="CP069034">
    <property type="protein sequence ID" value="QRD01237.1"/>
    <property type="molecule type" value="Genomic_DNA"/>
</dbReference>
<evidence type="ECO:0000313" key="3">
    <source>
        <dbReference type="Proteomes" id="UP000663193"/>
    </source>
</evidence>
<reference evidence="3" key="1">
    <citation type="journal article" date="2021" name="BMC Genomics">
        <title>Chromosome-level genome assembly and manually-curated proteome of model necrotroph Parastagonospora nodorum Sn15 reveals a genome-wide trove of candidate effector homologs, and redundancy of virulence-related functions within an accessory chromosome.</title>
        <authorList>
            <person name="Bertazzoni S."/>
            <person name="Jones D.A.B."/>
            <person name="Phan H.T."/>
            <person name="Tan K.-C."/>
            <person name="Hane J.K."/>
        </authorList>
    </citation>
    <scope>NUCLEOTIDE SEQUENCE [LARGE SCALE GENOMIC DNA]</scope>
    <source>
        <strain evidence="3">SN15 / ATCC MYA-4574 / FGSC 10173)</strain>
    </source>
</reference>
<dbReference type="VEuPathDB" id="FungiDB:JI435_416340"/>
<sequence length="117" mass="13026">MCSPRGIIKAKTGTPHLTPFRKLYHQLLFRVRRVDRLHPLLPSCRGVSCSAGCRVSCCRVTNAGAGAAFLGVFLTTFCATPRVRLDEESFFSSSDGFFLFFGVVFFFYITVSIPYSV</sequence>
<dbReference type="Proteomes" id="UP000663193">
    <property type="component" value="Chromosome 12"/>
</dbReference>
<feature type="transmembrane region" description="Helical" evidence="1">
    <location>
        <begin position="97"/>
        <end position="115"/>
    </location>
</feature>
<keyword evidence="1" id="KW-0472">Membrane</keyword>
<proteinExistence type="predicted"/>
<protein>
    <recommendedName>
        <fullName evidence="4">Transmembrane protein</fullName>
    </recommendedName>
</protein>
<evidence type="ECO:0000313" key="2">
    <source>
        <dbReference type="EMBL" id="QRD01237.1"/>
    </source>
</evidence>